<comment type="caution">
    <text evidence="4">The sequence shown here is derived from an EMBL/GenBank/DDBJ whole genome shotgun (WGS) entry which is preliminary data.</text>
</comment>
<sequence>MMKWIRRALAALVLLAVAMVAAVWFYTRQASPQTEGRLAVQGLKAAVTITRDEHGIPTIEGESLADVMWGLGFVHAQDRLWQLEMHKRIGSGRLAEAFGSSALDTDQFLRALGVRRTAMRQWESVGGDTRTTVEAYAAGINAFVREHMKARPPEFVVLGLEPGTWEPADTVAWTTMMAWDLGGNWNNELLRMGLSLKLPVERINELLPPYPGTQPLPTIDYAALFRGLRLDASLGQPALAAAPESGLDGIGSNNWVVAGSHTESGKPLLANDPHLRLSVPALWYFARLQAPGFKVAGATMPGLPAVILGQNEHLAWGFTNTAPDVQDLYLEQIHADDPTLYRTPDGWAKFESEEEIIRVKGKADVRVIVRATRHGPVISDAPGAAERLTGPRAQPTHALAMRWTALETPNTTLEAALGLNRARTVDEFVQAASQHLAPMQNMVVADAQGRIGMVSAGRVPVRKPEHDLKGLVPAPGWDAKYDWAGYLDAMLTPREFDPPRGWIATANQRIHPPEYPHFITSEWTLPYRQQRIEQLLPAHPKHNVETMASIQADVVSLAARRLLPLLRRAQSDHPLAPAALQQLAAFDGQMTTDRVAPTILWAWLRHVPQVLFADELGADLWPQVANRNFQDAIEGVLENDNGWWCDDKTSVPVETCQQAIDMAMTRALTELQGAYGPEVSSWNWGRVHLARSEHRPFSRVGPLARLFELRTPTPGDTYTVNATRVALKADPLSGERYLNEHGPSLRAVYDLADPSRSRFMHSTGQSGLPFSGLYRSFVQPWAEVRYVPVWARGDRVLTLLPE</sequence>
<keyword evidence="2" id="KW-0378">Hydrolase</keyword>
<dbReference type="Proteomes" id="UP001165541">
    <property type="component" value="Unassembled WGS sequence"/>
</dbReference>
<dbReference type="SUPFAM" id="SSF56235">
    <property type="entry name" value="N-terminal nucleophile aminohydrolases (Ntn hydrolases)"/>
    <property type="match status" value="1"/>
</dbReference>
<dbReference type="EMBL" id="JAMKFE010000015">
    <property type="protein sequence ID" value="MCM5682010.1"/>
    <property type="molecule type" value="Genomic_DNA"/>
</dbReference>
<comment type="similarity">
    <text evidence="1">Belongs to the peptidase S45 family.</text>
</comment>
<dbReference type="InterPro" id="IPR023343">
    <property type="entry name" value="Penicillin_amidase_dom1"/>
</dbReference>
<dbReference type="Gene3D" id="2.30.120.10">
    <property type="match status" value="1"/>
</dbReference>
<proteinExistence type="inferred from homology"/>
<dbReference type="Gene3D" id="3.60.20.10">
    <property type="entry name" value="Glutamine Phosphoribosylpyrophosphate, subunit 1, domain 1"/>
    <property type="match status" value="1"/>
</dbReference>
<dbReference type="Pfam" id="PF01804">
    <property type="entry name" value="Penicil_amidase"/>
    <property type="match status" value="1"/>
</dbReference>
<evidence type="ECO:0000256" key="2">
    <source>
        <dbReference type="ARBA" id="ARBA00022801"/>
    </source>
</evidence>
<evidence type="ECO:0000313" key="5">
    <source>
        <dbReference type="Proteomes" id="UP001165541"/>
    </source>
</evidence>
<accession>A0ABT0YTC4</accession>
<dbReference type="CDD" id="cd03747">
    <property type="entry name" value="Ntn_PGA_like"/>
    <property type="match status" value="1"/>
</dbReference>
<keyword evidence="5" id="KW-1185">Reference proteome</keyword>
<dbReference type="RefSeq" id="WP_251780486.1">
    <property type="nucleotide sequence ID" value="NZ_JAMKFE010000015.1"/>
</dbReference>
<evidence type="ECO:0000256" key="1">
    <source>
        <dbReference type="ARBA" id="ARBA00006586"/>
    </source>
</evidence>
<dbReference type="Gene3D" id="1.10.1400.10">
    <property type="match status" value="1"/>
</dbReference>
<dbReference type="PANTHER" id="PTHR34218:SF4">
    <property type="entry name" value="ACYL-HOMOSERINE LACTONE ACYLASE QUIP"/>
    <property type="match status" value="1"/>
</dbReference>
<dbReference type="Gene3D" id="1.10.439.10">
    <property type="entry name" value="Penicillin Amidohydrolase, domain 1"/>
    <property type="match status" value="1"/>
</dbReference>
<organism evidence="4 5">
    <name type="scientific">Caldimonas mangrovi</name>
    <dbReference type="NCBI Taxonomy" id="2944811"/>
    <lineage>
        <taxon>Bacteria</taxon>
        <taxon>Pseudomonadati</taxon>
        <taxon>Pseudomonadota</taxon>
        <taxon>Betaproteobacteria</taxon>
        <taxon>Burkholderiales</taxon>
        <taxon>Sphaerotilaceae</taxon>
        <taxon>Caldimonas</taxon>
    </lineage>
</organism>
<evidence type="ECO:0000256" key="3">
    <source>
        <dbReference type="ARBA" id="ARBA00023145"/>
    </source>
</evidence>
<dbReference type="PANTHER" id="PTHR34218">
    <property type="entry name" value="PEPTIDASE S45 PENICILLIN AMIDASE"/>
    <property type="match status" value="1"/>
</dbReference>
<dbReference type="InterPro" id="IPR029055">
    <property type="entry name" value="Ntn_hydrolases_N"/>
</dbReference>
<dbReference type="PIRSF" id="PIRSF001227">
    <property type="entry name" value="Pen_acylase"/>
    <property type="match status" value="1"/>
</dbReference>
<dbReference type="InterPro" id="IPR043146">
    <property type="entry name" value="Penicillin_amidase_N_B-knob"/>
</dbReference>
<dbReference type="InterPro" id="IPR043147">
    <property type="entry name" value="Penicillin_amidase_A-knob"/>
</dbReference>
<dbReference type="InterPro" id="IPR014395">
    <property type="entry name" value="Pen/GL7ACA/AHL_acylase"/>
</dbReference>
<reference evidence="4" key="1">
    <citation type="submission" date="2022-05" db="EMBL/GenBank/DDBJ databases">
        <title>Schlegelella sp. nov., isolated from mangrove soil.</title>
        <authorList>
            <person name="Liu Y."/>
            <person name="Ge X."/>
            <person name="Liu W."/>
        </authorList>
    </citation>
    <scope>NUCLEOTIDE SEQUENCE</scope>
    <source>
        <strain evidence="4">S2-27</strain>
    </source>
</reference>
<keyword evidence="3" id="KW-0865">Zymogen</keyword>
<gene>
    <name evidence="4" type="ORF">M8A51_20980</name>
</gene>
<protein>
    <submittedName>
        <fullName evidence="4">Penicillin acylase family protein</fullName>
    </submittedName>
</protein>
<dbReference type="InterPro" id="IPR002692">
    <property type="entry name" value="S45"/>
</dbReference>
<name>A0ABT0YTC4_9BURK</name>
<evidence type="ECO:0000313" key="4">
    <source>
        <dbReference type="EMBL" id="MCM5682010.1"/>
    </source>
</evidence>